<evidence type="ECO:0000313" key="1">
    <source>
        <dbReference type="EMBL" id="ALN80756.1"/>
    </source>
</evidence>
<protein>
    <submittedName>
        <fullName evidence="1">Uncharacterized protein</fullName>
    </submittedName>
</protein>
<accession>A0A0S2FB71</accession>
<dbReference type="AlphaFoldDB" id="A0A0S2FB71"/>
<proteinExistence type="predicted"/>
<dbReference type="RefSeq" id="WP_148649719.1">
    <property type="nucleotide sequence ID" value="NZ_CP011129.1"/>
</dbReference>
<dbReference type="EMBL" id="CP011129">
    <property type="protein sequence ID" value="ALN80756.1"/>
    <property type="molecule type" value="Genomic_DNA"/>
</dbReference>
<reference evidence="1 2" key="1">
    <citation type="journal article" date="2015" name="BMC Genomics">
        <title>Comparative genomics and metabolic profiling of the genus Lysobacter.</title>
        <authorList>
            <person name="de Bruijn I."/>
            <person name="Cheng X."/>
            <person name="de Jager V."/>
            <person name="Exposito R.G."/>
            <person name="Watrous J."/>
            <person name="Patel N."/>
            <person name="Postma J."/>
            <person name="Dorrestein P.C."/>
            <person name="Kobayashi D."/>
            <person name="Raaijmakers J.M."/>
        </authorList>
    </citation>
    <scope>NUCLEOTIDE SEQUENCE [LARGE SCALE GENOMIC DNA]</scope>
    <source>
        <strain evidence="1 2">76</strain>
    </source>
</reference>
<dbReference type="PATRIC" id="fig|84531.8.peg.2637"/>
<dbReference type="Proteomes" id="UP000060787">
    <property type="component" value="Chromosome"/>
</dbReference>
<organism evidence="1 2">
    <name type="scientific">Lysobacter antibioticus</name>
    <dbReference type="NCBI Taxonomy" id="84531"/>
    <lineage>
        <taxon>Bacteria</taxon>
        <taxon>Pseudomonadati</taxon>
        <taxon>Pseudomonadota</taxon>
        <taxon>Gammaproteobacteria</taxon>
        <taxon>Lysobacterales</taxon>
        <taxon>Lysobacteraceae</taxon>
        <taxon>Lysobacter</taxon>
    </lineage>
</organism>
<dbReference type="STRING" id="84531.LA76x_2626"/>
<sequence>MNFSWLNELRDDRWKPALDGSWYLVMPLTAFLDTSGVRRGDGWDTAFDAWGREQLRKYSIGPVATLDPSGDLCVFICASMGDWPWPEQLSTDMSLCS</sequence>
<name>A0A0S2FB71_LYSAN</name>
<gene>
    <name evidence="1" type="ORF">LA76x_2626</name>
</gene>
<dbReference type="KEGG" id="lab:LA76x_2626"/>
<keyword evidence="2" id="KW-1185">Reference proteome</keyword>
<evidence type="ECO:0000313" key="2">
    <source>
        <dbReference type="Proteomes" id="UP000060787"/>
    </source>
</evidence>